<reference evidence="2 3" key="1">
    <citation type="submission" date="2016-10" db="EMBL/GenBank/DDBJ databases">
        <authorList>
            <person name="de Groot N.N."/>
        </authorList>
    </citation>
    <scope>NUCLEOTIDE SEQUENCE [LARGE SCALE GENOMIC DNA]</scope>
    <source>
        <strain evidence="2 3">NE2</strain>
    </source>
</reference>
<name>A0A1I4C401_9HYPH</name>
<dbReference type="Proteomes" id="UP000198755">
    <property type="component" value="Unassembled WGS sequence"/>
</dbReference>
<dbReference type="OrthoDB" id="9799894at2"/>
<sequence>MIKFSLVCAKGHEFISWFRNGAAYESQTKAGLISCPECQETIVRKAIMAPAIAVTRPGEIKDPSASSESTPGPLLGEDDRTLRAAVEELRSRILEHSDDVGADFPREARKIHDGLVSERAIHGRASYEEARALIEDGIRILPLPTLPEDFH</sequence>
<evidence type="ECO:0000313" key="3">
    <source>
        <dbReference type="Proteomes" id="UP000198755"/>
    </source>
</evidence>
<feature type="region of interest" description="Disordered" evidence="1">
    <location>
        <begin position="57"/>
        <end position="79"/>
    </location>
</feature>
<dbReference type="EMBL" id="FOSN01000018">
    <property type="protein sequence ID" value="SFK75812.1"/>
    <property type="molecule type" value="Genomic_DNA"/>
</dbReference>
<dbReference type="STRING" id="1612308.SAMN05444581_11832"/>
<proteinExistence type="predicted"/>
<accession>A0A1I4C401</accession>
<evidence type="ECO:0000313" key="2">
    <source>
        <dbReference type="EMBL" id="SFK75812.1"/>
    </source>
</evidence>
<dbReference type="RefSeq" id="WP_091685640.1">
    <property type="nucleotide sequence ID" value="NZ_FOSN01000018.1"/>
</dbReference>
<dbReference type="PIRSF" id="PIRSF032131">
    <property type="entry name" value="UCP032131"/>
    <property type="match status" value="1"/>
</dbReference>
<dbReference type="Pfam" id="PF06676">
    <property type="entry name" value="DUF1178"/>
    <property type="match status" value="1"/>
</dbReference>
<evidence type="ECO:0000256" key="1">
    <source>
        <dbReference type="SAM" id="MobiDB-lite"/>
    </source>
</evidence>
<dbReference type="InterPro" id="IPR009562">
    <property type="entry name" value="DUF1178"/>
</dbReference>
<organism evidence="2 3">
    <name type="scientific">Methylocapsa palsarum</name>
    <dbReference type="NCBI Taxonomy" id="1612308"/>
    <lineage>
        <taxon>Bacteria</taxon>
        <taxon>Pseudomonadati</taxon>
        <taxon>Pseudomonadota</taxon>
        <taxon>Alphaproteobacteria</taxon>
        <taxon>Hyphomicrobiales</taxon>
        <taxon>Beijerinckiaceae</taxon>
        <taxon>Methylocapsa</taxon>
    </lineage>
</organism>
<protein>
    <recommendedName>
        <fullName evidence="4">DUF1178 family protein</fullName>
    </recommendedName>
</protein>
<dbReference type="AlphaFoldDB" id="A0A1I4C401"/>
<gene>
    <name evidence="2" type="ORF">SAMN05444581_11832</name>
</gene>
<evidence type="ECO:0008006" key="4">
    <source>
        <dbReference type="Google" id="ProtNLM"/>
    </source>
</evidence>
<keyword evidence="3" id="KW-1185">Reference proteome</keyword>